<organism evidence="1 2">
    <name type="scientific">Noviherbaspirillum suwonense</name>
    <dbReference type="NCBI Taxonomy" id="1224511"/>
    <lineage>
        <taxon>Bacteria</taxon>
        <taxon>Pseudomonadati</taxon>
        <taxon>Pseudomonadota</taxon>
        <taxon>Betaproteobacteria</taxon>
        <taxon>Burkholderiales</taxon>
        <taxon>Oxalobacteraceae</taxon>
        <taxon>Noviherbaspirillum</taxon>
    </lineage>
</organism>
<evidence type="ECO:0000313" key="2">
    <source>
        <dbReference type="Proteomes" id="UP001158049"/>
    </source>
</evidence>
<evidence type="ECO:0008006" key="3">
    <source>
        <dbReference type="Google" id="ProtNLM"/>
    </source>
</evidence>
<gene>
    <name evidence="1" type="ORF">SAMN06295970_1591</name>
</gene>
<evidence type="ECO:0000313" key="1">
    <source>
        <dbReference type="EMBL" id="SMP82349.1"/>
    </source>
</evidence>
<accession>A0ABY1QZG4</accession>
<proteinExistence type="predicted"/>
<name>A0ABY1QZG4_9BURK</name>
<comment type="caution">
    <text evidence="1">The sequence shown here is derived from an EMBL/GenBank/DDBJ whole genome shotgun (WGS) entry which is preliminary data.</text>
</comment>
<dbReference type="Proteomes" id="UP001158049">
    <property type="component" value="Unassembled WGS sequence"/>
</dbReference>
<keyword evidence="2" id="KW-1185">Reference proteome</keyword>
<reference evidence="1 2" key="1">
    <citation type="submission" date="2017-05" db="EMBL/GenBank/DDBJ databases">
        <authorList>
            <person name="Varghese N."/>
            <person name="Submissions S."/>
        </authorList>
    </citation>
    <scope>NUCLEOTIDE SEQUENCE [LARGE SCALE GENOMIC DNA]</scope>
    <source>
        <strain evidence="1 2">DSM 26001</strain>
    </source>
</reference>
<protein>
    <recommendedName>
        <fullName evidence="3">DUF2917 domain-containing protein</fullName>
    </recommendedName>
</protein>
<dbReference type="EMBL" id="FXUL01000059">
    <property type="protein sequence ID" value="SMP82349.1"/>
    <property type="molecule type" value="Genomic_DNA"/>
</dbReference>
<dbReference type="InterPro" id="IPR021317">
    <property type="entry name" value="DUF2917"/>
</dbReference>
<dbReference type="RefSeq" id="WP_283445802.1">
    <property type="nucleotide sequence ID" value="NZ_FXUL01000059.1"/>
</dbReference>
<dbReference type="Pfam" id="PF11142">
    <property type="entry name" value="DUF2917"/>
    <property type="match status" value="1"/>
</dbReference>
<sequence length="112" mass="11805">MLTTQPVGSVVIQPGGILHFTNRGRQRLSFNGGSGYLWLTRDGDIKDYVLRAGDAISLCAGDDVWLTLEDADSAGAVTMERLDAPRSLWEGVAARFAARGARPCGAAVQAGA</sequence>